<dbReference type="InterPro" id="IPR028082">
    <property type="entry name" value="Peripla_BP_I"/>
</dbReference>
<dbReference type="EMBL" id="MSTI01000044">
    <property type="protein sequence ID" value="OLV19091.1"/>
    <property type="molecule type" value="Genomic_DNA"/>
</dbReference>
<dbReference type="SMART" id="SM00354">
    <property type="entry name" value="HTH_LACI"/>
    <property type="match status" value="1"/>
</dbReference>
<dbReference type="SUPFAM" id="SSF47413">
    <property type="entry name" value="lambda repressor-like DNA-binding domains"/>
    <property type="match status" value="1"/>
</dbReference>
<dbReference type="InterPro" id="IPR001387">
    <property type="entry name" value="Cro/C1-type_HTH"/>
</dbReference>
<sequence>MSVTVTLMHVAREAGVSPSTVSRILNGTANVTPDKRERVEAVIQRLNFTPNVQAQALANGRSFSVGVLTQNISSPFYGETLAGIERGLEGSLYYPLVVSGHWQAEQEQQALDLLMRRRVDAMIVLGGVIEDEALQQVAERVPLVAVGRNVLGLTERCVLIDNREGIRQVVRHLAELGHREVAYISGLETQQDAVERREGFEEAMRELGLPLRPTLMRRGDYTEASGEQEASDLLRSGVPFSALVCANDQMALGARLALYRRGMRVPEDVSLTGFDDLFSSRYTTPPLTTVHQAVNELGQQAAETVLSLLAGDLPHMTPYVPRLIVRESTGPVPHPLTAGGLLMHDSS</sequence>
<evidence type="ECO:0000256" key="1">
    <source>
        <dbReference type="ARBA" id="ARBA00023015"/>
    </source>
</evidence>
<proteinExistence type="predicted"/>
<dbReference type="SUPFAM" id="SSF53822">
    <property type="entry name" value="Periplasmic binding protein-like I"/>
    <property type="match status" value="1"/>
</dbReference>
<feature type="domain" description="HTH cro/C1-type" evidence="5">
    <location>
        <begin position="10"/>
        <end position="53"/>
    </location>
</feature>
<evidence type="ECO:0000313" key="6">
    <source>
        <dbReference type="EMBL" id="OLV19091.1"/>
    </source>
</evidence>
<organism evidence="6 7">
    <name type="scientific">Deinococcus marmoris</name>
    <dbReference type="NCBI Taxonomy" id="249408"/>
    <lineage>
        <taxon>Bacteria</taxon>
        <taxon>Thermotogati</taxon>
        <taxon>Deinococcota</taxon>
        <taxon>Deinococci</taxon>
        <taxon>Deinococcales</taxon>
        <taxon>Deinococcaceae</taxon>
        <taxon>Deinococcus</taxon>
    </lineage>
</organism>
<gene>
    <name evidence="6" type="ORF">BOO71_0003976</name>
</gene>
<evidence type="ECO:0000256" key="3">
    <source>
        <dbReference type="ARBA" id="ARBA00023163"/>
    </source>
</evidence>
<dbReference type="PANTHER" id="PTHR30146">
    <property type="entry name" value="LACI-RELATED TRANSCRIPTIONAL REPRESSOR"/>
    <property type="match status" value="1"/>
</dbReference>
<accession>A0A1U7P1P7</accession>
<reference evidence="6 7" key="1">
    <citation type="submission" date="2017-01" db="EMBL/GenBank/DDBJ databases">
        <title>Genome Analysis of Deinococcus marmoris KOPRI26562.</title>
        <authorList>
            <person name="Kim J.H."/>
            <person name="Oh H.-M."/>
        </authorList>
    </citation>
    <scope>NUCLEOTIDE SEQUENCE [LARGE SCALE GENOMIC DNA]</scope>
    <source>
        <strain evidence="6 7">KOPRI26562</strain>
    </source>
</reference>
<dbReference type="InterPro" id="IPR010982">
    <property type="entry name" value="Lambda_DNA-bd_dom_sf"/>
</dbReference>
<dbReference type="CDD" id="cd01392">
    <property type="entry name" value="HTH_LacI"/>
    <property type="match status" value="1"/>
</dbReference>
<dbReference type="Gene3D" id="3.40.50.2300">
    <property type="match status" value="2"/>
</dbReference>
<dbReference type="Pfam" id="PF00356">
    <property type="entry name" value="LacI"/>
    <property type="match status" value="1"/>
</dbReference>
<keyword evidence="7" id="KW-1185">Reference proteome</keyword>
<dbReference type="InterPro" id="IPR000843">
    <property type="entry name" value="HTH_LacI"/>
</dbReference>
<keyword evidence="1" id="KW-0805">Transcription regulation</keyword>
<evidence type="ECO:0000259" key="5">
    <source>
        <dbReference type="PROSITE" id="PS50943"/>
    </source>
</evidence>
<dbReference type="PANTHER" id="PTHR30146:SF109">
    <property type="entry name" value="HTH-TYPE TRANSCRIPTIONAL REGULATOR GALS"/>
    <property type="match status" value="1"/>
</dbReference>
<dbReference type="Pfam" id="PF13377">
    <property type="entry name" value="Peripla_BP_3"/>
    <property type="match status" value="1"/>
</dbReference>
<dbReference type="Proteomes" id="UP000186607">
    <property type="component" value="Unassembled WGS sequence"/>
</dbReference>
<name>A0A1U7P1P7_9DEIO</name>
<evidence type="ECO:0000256" key="2">
    <source>
        <dbReference type="ARBA" id="ARBA00023125"/>
    </source>
</evidence>
<keyword evidence="2" id="KW-0238">DNA-binding</keyword>
<dbReference type="GO" id="GO:0000976">
    <property type="term" value="F:transcription cis-regulatory region binding"/>
    <property type="evidence" value="ECO:0007669"/>
    <property type="project" value="TreeGrafter"/>
</dbReference>
<dbReference type="PROSITE" id="PS50932">
    <property type="entry name" value="HTH_LACI_2"/>
    <property type="match status" value="1"/>
</dbReference>
<evidence type="ECO:0000313" key="7">
    <source>
        <dbReference type="Proteomes" id="UP000186607"/>
    </source>
</evidence>
<dbReference type="OrthoDB" id="9785825at2"/>
<protein>
    <submittedName>
        <fullName evidence="6">Transcriptional regulator</fullName>
    </submittedName>
</protein>
<feature type="domain" description="HTH lacI-type" evidence="4">
    <location>
        <begin position="5"/>
        <end position="59"/>
    </location>
</feature>
<dbReference type="AlphaFoldDB" id="A0A1U7P1P7"/>
<dbReference type="GO" id="GO:0003700">
    <property type="term" value="F:DNA-binding transcription factor activity"/>
    <property type="evidence" value="ECO:0007669"/>
    <property type="project" value="TreeGrafter"/>
</dbReference>
<dbReference type="Gene3D" id="1.10.260.40">
    <property type="entry name" value="lambda repressor-like DNA-binding domains"/>
    <property type="match status" value="1"/>
</dbReference>
<dbReference type="RefSeq" id="WP_075831202.1">
    <property type="nucleotide sequence ID" value="NZ_MSTI01000044.1"/>
</dbReference>
<comment type="caution">
    <text evidence="6">The sequence shown here is derived from an EMBL/GenBank/DDBJ whole genome shotgun (WGS) entry which is preliminary data.</text>
</comment>
<dbReference type="PROSITE" id="PS50943">
    <property type="entry name" value="HTH_CROC1"/>
    <property type="match status" value="1"/>
</dbReference>
<dbReference type="STRING" id="249408.BOO71_0003976"/>
<keyword evidence="3" id="KW-0804">Transcription</keyword>
<evidence type="ECO:0000259" key="4">
    <source>
        <dbReference type="PROSITE" id="PS50932"/>
    </source>
</evidence>
<dbReference type="InterPro" id="IPR046335">
    <property type="entry name" value="LacI/GalR-like_sensor"/>
</dbReference>